<evidence type="ECO:0000256" key="2">
    <source>
        <dbReference type="ARBA" id="ARBA00023315"/>
    </source>
</evidence>
<dbReference type="EC" id="2.3.1.-" evidence="5"/>
<gene>
    <name evidence="5" type="ORF">K3769_14685</name>
</gene>
<dbReference type="PROSITE" id="PS51186">
    <property type="entry name" value="GNAT"/>
    <property type="match status" value="1"/>
</dbReference>
<dbReference type="RefSeq" id="WP_267026875.1">
    <property type="nucleotide sequence ID" value="NZ_JAIFZO010000002.1"/>
</dbReference>
<evidence type="ECO:0000259" key="3">
    <source>
        <dbReference type="PROSITE" id="PS50995"/>
    </source>
</evidence>
<feature type="domain" description="N-acetyltransferase" evidence="4">
    <location>
        <begin position="154"/>
        <end position="299"/>
    </location>
</feature>
<dbReference type="Gene3D" id="1.10.10.10">
    <property type="entry name" value="Winged helix-like DNA-binding domain superfamily/Winged helix DNA-binding domain"/>
    <property type="match status" value="1"/>
</dbReference>
<dbReference type="Pfam" id="PF01047">
    <property type="entry name" value="MarR"/>
    <property type="match status" value="1"/>
</dbReference>
<keyword evidence="2 5" id="KW-0012">Acyltransferase</keyword>
<comment type="caution">
    <text evidence="5">The sequence shown here is derived from an EMBL/GenBank/DDBJ whole genome shotgun (WGS) entry which is preliminary data.</text>
</comment>
<organism evidence="5 6">
    <name type="scientific">Streptomyces ortus</name>
    <dbReference type="NCBI Taxonomy" id="2867268"/>
    <lineage>
        <taxon>Bacteria</taxon>
        <taxon>Bacillati</taxon>
        <taxon>Actinomycetota</taxon>
        <taxon>Actinomycetes</taxon>
        <taxon>Kitasatosporales</taxon>
        <taxon>Streptomycetaceae</taxon>
        <taxon>Streptomyces</taxon>
    </lineage>
</organism>
<feature type="domain" description="HTH marR-type" evidence="3">
    <location>
        <begin position="1"/>
        <end position="150"/>
    </location>
</feature>
<dbReference type="InterPro" id="IPR000835">
    <property type="entry name" value="HTH_MarR-typ"/>
</dbReference>
<dbReference type="PROSITE" id="PS50995">
    <property type="entry name" value="HTH_MARR_2"/>
    <property type="match status" value="1"/>
</dbReference>
<dbReference type="SUPFAM" id="SSF55729">
    <property type="entry name" value="Acyl-CoA N-acyltransferases (Nat)"/>
    <property type="match status" value="1"/>
</dbReference>
<dbReference type="Proteomes" id="UP001165590">
    <property type="component" value="Unassembled WGS sequence"/>
</dbReference>
<dbReference type="GO" id="GO:0016746">
    <property type="term" value="F:acyltransferase activity"/>
    <property type="evidence" value="ECO:0007669"/>
    <property type="project" value="UniProtKB-KW"/>
</dbReference>
<dbReference type="InterPro" id="IPR050832">
    <property type="entry name" value="Bact_Acetyltransf"/>
</dbReference>
<dbReference type="InterPro" id="IPR000182">
    <property type="entry name" value="GNAT_dom"/>
</dbReference>
<dbReference type="PANTHER" id="PTHR43877">
    <property type="entry name" value="AMINOALKYLPHOSPHONATE N-ACETYLTRANSFERASE-RELATED-RELATED"/>
    <property type="match status" value="1"/>
</dbReference>
<dbReference type="Gene3D" id="3.40.630.30">
    <property type="match status" value="1"/>
</dbReference>
<evidence type="ECO:0000313" key="6">
    <source>
        <dbReference type="Proteomes" id="UP001165590"/>
    </source>
</evidence>
<dbReference type="InterPro" id="IPR036390">
    <property type="entry name" value="WH_DNA-bd_sf"/>
</dbReference>
<evidence type="ECO:0000259" key="4">
    <source>
        <dbReference type="PROSITE" id="PS51186"/>
    </source>
</evidence>
<dbReference type="InterPro" id="IPR036388">
    <property type="entry name" value="WH-like_DNA-bd_sf"/>
</dbReference>
<dbReference type="SMART" id="SM00347">
    <property type="entry name" value="HTH_MARR"/>
    <property type="match status" value="1"/>
</dbReference>
<dbReference type="InterPro" id="IPR016181">
    <property type="entry name" value="Acyl_CoA_acyltransferase"/>
</dbReference>
<reference evidence="5" key="1">
    <citation type="journal article" date="2022" name="bioRxiv">
        <title>Discovery and biosynthetic assessment of Streptomyces ortus sp nov. isolated from a deep-sea sponge.</title>
        <authorList>
            <person name="Williams S.E."/>
        </authorList>
    </citation>
    <scope>NUCLEOTIDE SEQUENCE</scope>
    <source>
        <strain evidence="5">A15ISP2-DRY2</strain>
    </source>
</reference>
<evidence type="ECO:0000256" key="1">
    <source>
        <dbReference type="ARBA" id="ARBA00022679"/>
    </source>
</evidence>
<dbReference type="SUPFAM" id="SSF46785">
    <property type="entry name" value="Winged helix' DNA-binding domain"/>
    <property type="match status" value="1"/>
</dbReference>
<protein>
    <submittedName>
        <fullName evidence="5">GNAT family N-acetyltransferase</fullName>
        <ecNumber evidence="5">2.3.1.-</ecNumber>
    </submittedName>
</protein>
<accession>A0ABT3V6L3</accession>
<dbReference type="Pfam" id="PF00583">
    <property type="entry name" value="Acetyltransf_1"/>
    <property type="match status" value="1"/>
</dbReference>
<dbReference type="PANTHER" id="PTHR43877:SF2">
    <property type="entry name" value="AMINOALKYLPHOSPHONATE N-ACETYLTRANSFERASE-RELATED"/>
    <property type="match status" value="1"/>
</dbReference>
<dbReference type="EMBL" id="JAIFZO010000002">
    <property type="protein sequence ID" value="MCX4234001.1"/>
    <property type="molecule type" value="Genomic_DNA"/>
</dbReference>
<keyword evidence="1 5" id="KW-0808">Transferase</keyword>
<evidence type="ECO:0000313" key="5">
    <source>
        <dbReference type="EMBL" id="MCX4234001.1"/>
    </source>
</evidence>
<sequence>MESVSASVPEPGVSAAHVSTLRRFNRYFTRRIGVLDDHYLGQDRPLGEARLLYEIGAGASLRDLRTRLGLDAGYLSRMVRALERQGLVRVTVHPADSRLRLAEPTPAGRAELAEQNRRADDLAEGLLRGLTGPQRDRLTEAVAVTERLLRLAAITVRPVGAASPDARACLAGYAAELHERFPEGYAATDLVPPERIAVLLVAYEEERAVGCGALCALDAETAEIRHLWVRPRARGLGLGRRLLIELEQAAAGRGHRTVRLDTHEVLKEAAAMYRSGGYSEIPAYGDNPHAGYWFEKPLGPAGKGPGTR</sequence>
<keyword evidence="6" id="KW-1185">Reference proteome</keyword>
<name>A0ABT3V6L3_9ACTN</name>
<proteinExistence type="predicted"/>